<dbReference type="GO" id="GO:0003677">
    <property type="term" value="F:DNA binding"/>
    <property type="evidence" value="ECO:0007669"/>
    <property type="project" value="UniProtKB-KW"/>
</dbReference>
<dbReference type="EMBL" id="QSHK01000016">
    <property type="protein sequence ID" value="RHC03016.1"/>
    <property type="molecule type" value="Genomic_DNA"/>
</dbReference>
<dbReference type="InterPro" id="IPR009057">
    <property type="entry name" value="Homeodomain-like_sf"/>
</dbReference>
<reference evidence="11 12" key="1">
    <citation type="submission" date="2018-08" db="EMBL/GenBank/DDBJ databases">
        <title>A genome reference for cultivated species of the human gut microbiota.</title>
        <authorList>
            <person name="Zou Y."/>
            <person name="Xue W."/>
            <person name="Luo G."/>
        </authorList>
    </citation>
    <scope>NUCLEOTIDE SEQUENCE [LARGE SCALE GENOMIC DNA]</scope>
    <source>
        <strain evidence="10 14">AM37-5</strain>
        <strain evidence="9 15">AM42-8</strain>
        <strain evidence="8 13">TF09-3</strain>
        <strain evidence="7 12">TF11-11</strain>
        <strain evidence="6 11">TM09-19AC</strain>
    </source>
</reference>
<dbReference type="EMBL" id="QSFS01000021">
    <property type="protein sequence ID" value="RHA65949.1"/>
    <property type="molecule type" value="Genomic_DNA"/>
</dbReference>
<dbReference type="Proteomes" id="UP000261324">
    <property type="component" value="Unassembled WGS sequence"/>
</dbReference>
<dbReference type="Pfam" id="PF01380">
    <property type="entry name" value="SIS"/>
    <property type="match status" value="1"/>
</dbReference>
<dbReference type="CDD" id="cd05013">
    <property type="entry name" value="SIS_RpiR"/>
    <property type="match status" value="1"/>
</dbReference>
<dbReference type="Proteomes" id="UP000284742">
    <property type="component" value="Unassembled WGS sequence"/>
</dbReference>
<sequence length="275" mass="31564">MDIIENIKKRSTELTRKQYMVAKYMIDHPDEMAYITLKELSQNIGVTEITILNTCASLGYEGFTQIKYEFRKDIIQKQKTDVLDDSSVYTEKVSKYEHDNREKVLSEIGDEEVKAITDYWQNIDLKKYFEAADLILNSKQIFICGRGISWTMAEYMKNRLSSCEVLGITVNTELNDDVYGMLNSLTEESLLIPISFPDYYFMTTKVTERARMQNAKILAITDRLDTAVAQCADLTLTAPTMTRVFLNTLTSPMLMLNLLTSAIKLKQGKTELNEN</sequence>
<evidence type="ECO:0000256" key="3">
    <source>
        <dbReference type="ARBA" id="ARBA00023163"/>
    </source>
</evidence>
<gene>
    <name evidence="10" type="ORF">DW860_15225</name>
    <name evidence="9" type="ORF">DW924_14750</name>
    <name evidence="8" type="ORF">DXC93_14255</name>
    <name evidence="7" type="ORF">DXD10_14400</name>
    <name evidence="6" type="ORF">DXD84_12195</name>
</gene>
<dbReference type="InterPro" id="IPR047640">
    <property type="entry name" value="RpiR-like"/>
</dbReference>
<dbReference type="Proteomes" id="UP000261208">
    <property type="component" value="Unassembled WGS sequence"/>
</dbReference>
<dbReference type="InterPro" id="IPR046348">
    <property type="entry name" value="SIS_dom_sf"/>
</dbReference>
<dbReference type="AlphaFoldDB" id="A0A3E4M447"/>
<keyword evidence="2" id="KW-0238">DNA-binding</keyword>
<dbReference type="RefSeq" id="WP_117495626.1">
    <property type="nucleotide sequence ID" value="NZ_QRWS01000020.1"/>
</dbReference>
<name>A0A3E4M447_9FIRM</name>
<evidence type="ECO:0000313" key="9">
    <source>
        <dbReference type="EMBL" id="RHA65949.1"/>
    </source>
</evidence>
<comment type="caution">
    <text evidence="7">The sequence shown here is derived from an EMBL/GenBank/DDBJ whole genome shotgun (WGS) entry which is preliminary data.</text>
</comment>
<evidence type="ECO:0000256" key="1">
    <source>
        <dbReference type="ARBA" id="ARBA00023015"/>
    </source>
</evidence>
<dbReference type="InterPro" id="IPR000281">
    <property type="entry name" value="HTH_RpiR"/>
</dbReference>
<keyword evidence="1" id="KW-0805">Transcription regulation</keyword>
<evidence type="ECO:0000256" key="2">
    <source>
        <dbReference type="ARBA" id="ARBA00023125"/>
    </source>
</evidence>
<dbReference type="InterPro" id="IPR036388">
    <property type="entry name" value="WH-like_DNA-bd_sf"/>
</dbReference>
<dbReference type="SUPFAM" id="SSF53697">
    <property type="entry name" value="SIS domain"/>
    <property type="match status" value="1"/>
</dbReference>
<feature type="domain" description="SIS" evidence="5">
    <location>
        <begin position="131"/>
        <end position="269"/>
    </location>
</feature>
<dbReference type="GO" id="GO:0097367">
    <property type="term" value="F:carbohydrate derivative binding"/>
    <property type="evidence" value="ECO:0007669"/>
    <property type="project" value="InterPro"/>
</dbReference>
<dbReference type="PROSITE" id="PS51464">
    <property type="entry name" value="SIS"/>
    <property type="match status" value="1"/>
</dbReference>
<feature type="domain" description="HTH rpiR-type" evidence="4">
    <location>
        <begin position="1"/>
        <end position="77"/>
    </location>
</feature>
<evidence type="ECO:0000313" key="15">
    <source>
        <dbReference type="Proteomes" id="UP000285642"/>
    </source>
</evidence>
<evidence type="ECO:0000313" key="12">
    <source>
        <dbReference type="Proteomes" id="UP000261208"/>
    </source>
</evidence>
<dbReference type="Gene3D" id="3.40.50.10490">
    <property type="entry name" value="Glucose-6-phosphate isomerase like protein, domain 1"/>
    <property type="match status" value="1"/>
</dbReference>
<evidence type="ECO:0000259" key="4">
    <source>
        <dbReference type="PROSITE" id="PS51071"/>
    </source>
</evidence>
<dbReference type="Proteomes" id="UP000285642">
    <property type="component" value="Unassembled WGS sequence"/>
</dbReference>
<dbReference type="InterPro" id="IPR001347">
    <property type="entry name" value="SIS_dom"/>
</dbReference>
<evidence type="ECO:0000313" key="10">
    <source>
        <dbReference type="EMBL" id="RHC03016.1"/>
    </source>
</evidence>
<protein>
    <submittedName>
        <fullName evidence="7">MurR/RpiR family transcriptional regulator</fullName>
    </submittedName>
</protein>
<dbReference type="SUPFAM" id="SSF46689">
    <property type="entry name" value="Homeodomain-like"/>
    <property type="match status" value="1"/>
</dbReference>
<dbReference type="Gene3D" id="1.10.10.10">
    <property type="entry name" value="Winged helix-like DNA-binding domain superfamily/Winged helix DNA-binding domain"/>
    <property type="match status" value="1"/>
</dbReference>
<dbReference type="EMBL" id="QSRA01000025">
    <property type="protein sequence ID" value="RGK80002.1"/>
    <property type="molecule type" value="Genomic_DNA"/>
</dbReference>
<dbReference type="EMBL" id="QSOI01000017">
    <property type="protein sequence ID" value="RGI82185.1"/>
    <property type="molecule type" value="Genomic_DNA"/>
</dbReference>
<dbReference type="Pfam" id="PF01418">
    <property type="entry name" value="HTH_6"/>
    <property type="match status" value="1"/>
</dbReference>
<dbReference type="GO" id="GO:0003700">
    <property type="term" value="F:DNA-binding transcription factor activity"/>
    <property type="evidence" value="ECO:0007669"/>
    <property type="project" value="InterPro"/>
</dbReference>
<evidence type="ECO:0000313" key="6">
    <source>
        <dbReference type="EMBL" id="RGI82185.1"/>
    </source>
</evidence>
<dbReference type="GO" id="GO:1901135">
    <property type="term" value="P:carbohydrate derivative metabolic process"/>
    <property type="evidence" value="ECO:0007669"/>
    <property type="project" value="InterPro"/>
</dbReference>
<dbReference type="PROSITE" id="PS51071">
    <property type="entry name" value="HTH_RPIR"/>
    <property type="match status" value="1"/>
</dbReference>
<dbReference type="Proteomes" id="UP000260664">
    <property type="component" value="Unassembled WGS sequence"/>
</dbReference>
<accession>A0A3E4M447</accession>
<proteinExistence type="predicted"/>
<evidence type="ECO:0000259" key="5">
    <source>
        <dbReference type="PROSITE" id="PS51464"/>
    </source>
</evidence>
<dbReference type="InterPro" id="IPR035472">
    <property type="entry name" value="RpiR-like_SIS"/>
</dbReference>
<evidence type="ECO:0000313" key="8">
    <source>
        <dbReference type="EMBL" id="RGK80002.1"/>
    </source>
</evidence>
<organism evidence="7 12">
    <name type="scientific">Dorea formicigenerans</name>
    <dbReference type="NCBI Taxonomy" id="39486"/>
    <lineage>
        <taxon>Bacteria</taxon>
        <taxon>Bacillati</taxon>
        <taxon>Bacillota</taxon>
        <taxon>Clostridia</taxon>
        <taxon>Lachnospirales</taxon>
        <taxon>Lachnospiraceae</taxon>
        <taxon>Dorea</taxon>
    </lineage>
</organism>
<evidence type="ECO:0000313" key="14">
    <source>
        <dbReference type="Proteomes" id="UP000284742"/>
    </source>
</evidence>
<evidence type="ECO:0000313" key="13">
    <source>
        <dbReference type="Proteomes" id="UP000261324"/>
    </source>
</evidence>
<evidence type="ECO:0000313" key="7">
    <source>
        <dbReference type="EMBL" id="RGK44473.1"/>
    </source>
</evidence>
<evidence type="ECO:0000313" key="11">
    <source>
        <dbReference type="Proteomes" id="UP000260664"/>
    </source>
</evidence>
<dbReference type="PANTHER" id="PTHR30514">
    <property type="entry name" value="GLUCOKINASE"/>
    <property type="match status" value="1"/>
</dbReference>
<keyword evidence="3" id="KW-0804">Transcription</keyword>
<dbReference type="EMBL" id="QSQQ01000023">
    <property type="protein sequence ID" value="RGK44473.1"/>
    <property type="molecule type" value="Genomic_DNA"/>
</dbReference>